<evidence type="ECO:0000313" key="3">
    <source>
        <dbReference type="Proteomes" id="UP000072421"/>
    </source>
</evidence>
<dbReference type="AlphaFoldDB" id="A0A127PCQ5"/>
<feature type="compositionally biased region" description="Basic and acidic residues" evidence="1">
    <location>
        <begin position="1"/>
        <end position="12"/>
    </location>
</feature>
<name>A0A127PCQ5_9BURK</name>
<sequence length="38" mass="4149">MAVDLSVERKDYCMPSDPGEGGNDDIQENQTLPNLAKP</sequence>
<organism evidence="2">
    <name type="scientific">Collimonas fungivorans</name>
    <dbReference type="NCBI Taxonomy" id="158899"/>
    <lineage>
        <taxon>Bacteria</taxon>
        <taxon>Pseudomonadati</taxon>
        <taxon>Pseudomonadota</taxon>
        <taxon>Betaproteobacteria</taxon>
        <taxon>Burkholderiales</taxon>
        <taxon>Oxalobacteraceae</taxon>
        <taxon>Collimonas</taxon>
    </lineage>
</organism>
<gene>
    <name evidence="2" type="ORF">CFter6_2786</name>
</gene>
<feature type="region of interest" description="Disordered" evidence="1">
    <location>
        <begin position="1"/>
        <end position="38"/>
    </location>
</feature>
<feature type="compositionally biased region" description="Polar residues" evidence="1">
    <location>
        <begin position="28"/>
        <end position="38"/>
    </location>
</feature>
<protein>
    <submittedName>
        <fullName evidence="2">Uncharacterized protein</fullName>
    </submittedName>
</protein>
<evidence type="ECO:0000313" key="2">
    <source>
        <dbReference type="EMBL" id="AMO95455.1"/>
    </source>
</evidence>
<dbReference type="EMBL" id="CP013232">
    <property type="protein sequence ID" value="AMO95455.1"/>
    <property type="molecule type" value="Genomic_DNA"/>
</dbReference>
<evidence type="ECO:0000256" key="1">
    <source>
        <dbReference type="SAM" id="MobiDB-lite"/>
    </source>
</evidence>
<reference evidence="2 3" key="1">
    <citation type="submission" date="2015-11" db="EMBL/GenBank/DDBJ databases">
        <title>Exploring the genomic traits of fungus-feeding bacterial genus Collimonas.</title>
        <authorList>
            <person name="Song C."/>
            <person name="Schmidt R."/>
            <person name="de Jager V."/>
            <person name="Krzyzanowska D."/>
            <person name="Jongedijk E."/>
            <person name="Cankar K."/>
            <person name="Beekwilder J."/>
            <person name="van Veen A."/>
            <person name="de Boer W."/>
            <person name="van Veen J.A."/>
            <person name="Garbeva P."/>
        </authorList>
    </citation>
    <scope>NUCLEOTIDE SEQUENCE [LARGE SCALE GENOMIC DNA]</scope>
    <source>
        <strain evidence="2 3">Ter6</strain>
    </source>
</reference>
<proteinExistence type="predicted"/>
<dbReference type="Proteomes" id="UP000072421">
    <property type="component" value="Chromosome"/>
</dbReference>
<accession>A0A127PCQ5</accession>